<proteinExistence type="predicted"/>
<gene>
    <name evidence="2" type="ORF">AYBTSS11_LOCUS12005</name>
</gene>
<keyword evidence="3" id="KW-1185">Reference proteome</keyword>
<name>A0AA86VHK7_9FABA</name>
<sequence>MPWHSCSHTLFCGSIKLWEDTDRVNKELTYLQLQILPKAFIQFKALTFQIYTLLCDQNSQMQHCERINLYQLGRFVTMIDTPTTWLLFPESNRSEAYSGENSIDFQIRMLNWVSLALYNNAVCNTDSDLDKVCDHVTFLELLGLKIQEVERYKMHKKFKKAVEKHDQDLREKLRSDLTPHLGDELSCGGSKSTSSKSYNEKKGGGGGVVEI</sequence>
<evidence type="ECO:0000313" key="2">
    <source>
        <dbReference type="EMBL" id="CAJ1944620.1"/>
    </source>
</evidence>
<evidence type="ECO:0000313" key="3">
    <source>
        <dbReference type="Proteomes" id="UP001189624"/>
    </source>
</evidence>
<reference evidence="2" key="1">
    <citation type="submission" date="2023-10" db="EMBL/GenBank/DDBJ databases">
        <authorList>
            <person name="Domelevo Entfellner J.-B."/>
        </authorList>
    </citation>
    <scope>NUCLEOTIDE SEQUENCE</scope>
</reference>
<dbReference type="AlphaFoldDB" id="A0AA86VHK7"/>
<feature type="compositionally biased region" description="Low complexity" evidence="1">
    <location>
        <begin position="186"/>
        <end position="197"/>
    </location>
</feature>
<dbReference type="Gramene" id="rna-AYBTSS11_LOCUS12005">
    <property type="protein sequence ID" value="CAJ1944620.1"/>
    <property type="gene ID" value="gene-AYBTSS11_LOCUS12005"/>
</dbReference>
<dbReference type="Proteomes" id="UP001189624">
    <property type="component" value="Chromosome 3"/>
</dbReference>
<protein>
    <submittedName>
        <fullName evidence="2">Uncharacterized protein</fullName>
    </submittedName>
</protein>
<dbReference type="EMBL" id="OY731400">
    <property type="protein sequence ID" value="CAJ1944620.1"/>
    <property type="molecule type" value="Genomic_DNA"/>
</dbReference>
<accession>A0AA86VHK7</accession>
<feature type="region of interest" description="Disordered" evidence="1">
    <location>
        <begin position="180"/>
        <end position="211"/>
    </location>
</feature>
<organism evidence="2 3">
    <name type="scientific">Sphenostylis stenocarpa</name>
    <dbReference type="NCBI Taxonomy" id="92480"/>
    <lineage>
        <taxon>Eukaryota</taxon>
        <taxon>Viridiplantae</taxon>
        <taxon>Streptophyta</taxon>
        <taxon>Embryophyta</taxon>
        <taxon>Tracheophyta</taxon>
        <taxon>Spermatophyta</taxon>
        <taxon>Magnoliopsida</taxon>
        <taxon>eudicotyledons</taxon>
        <taxon>Gunneridae</taxon>
        <taxon>Pentapetalae</taxon>
        <taxon>rosids</taxon>
        <taxon>fabids</taxon>
        <taxon>Fabales</taxon>
        <taxon>Fabaceae</taxon>
        <taxon>Papilionoideae</taxon>
        <taxon>50 kb inversion clade</taxon>
        <taxon>NPAAA clade</taxon>
        <taxon>indigoferoid/millettioid clade</taxon>
        <taxon>Phaseoleae</taxon>
        <taxon>Sphenostylis</taxon>
    </lineage>
</organism>
<evidence type="ECO:0000256" key="1">
    <source>
        <dbReference type="SAM" id="MobiDB-lite"/>
    </source>
</evidence>